<dbReference type="AlphaFoldDB" id="Q32X89"/>
<dbReference type="Pfam" id="PF07996">
    <property type="entry name" value="T4SS"/>
    <property type="match status" value="1"/>
</dbReference>
<proteinExistence type="predicted"/>
<dbReference type="RefSeq" id="WP_012477464.1">
    <property type="nucleotide sequence ID" value="NC_010876.1"/>
</dbReference>
<accession>Q32X89</accession>
<keyword evidence="1" id="KW-0614">Plasmid</keyword>
<dbReference type="EMBL" id="AY780632">
    <property type="protein sequence ID" value="AAX12232.1"/>
    <property type="molecule type" value="Genomic_DNA"/>
</dbReference>
<evidence type="ECO:0000313" key="1">
    <source>
        <dbReference type="EMBL" id="AAX12232.1"/>
    </source>
</evidence>
<name>Q32X89_XANCG</name>
<dbReference type="Gene3D" id="1.20.58.430">
    <property type="entry name" value="Type IV secretion system, VirB5-domain"/>
    <property type="match status" value="1"/>
</dbReference>
<sequence length="236" mass="25338">MKTLKLSALALSSALTVSLAIAPMSASATGIPVVDLAGLAQAISQYQQLVAQLENMQSQLKQAKDQYASMTGTRGMENLLKGENRNVIPTNWQETLAQMQGGDISGLAQSIKANARKVDTATLDQLTPELRSMTEQLANTAASQQASAGETYDNASQRFTRLQGLMDAIPQAQDMKAIADLQARIQVEQTMLQNESIKLQALAQASAAQRQIEARQAAEAGLIKPSAPQTWRSVVR</sequence>
<dbReference type="CDD" id="cd14262">
    <property type="entry name" value="VirB5_like"/>
    <property type="match status" value="1"/>
</dbReference>
<protein>
    <submittedName>
        <fullName evidence="1">Probable conjugal transfer protein</fullName>
    </submittedName>
</protein>
<dbReference type="InterPro" id="IPR014158">
    <property type="entry name" value="T4SS_VirB5"/>
</dbReference>
<accession>A0A1T1RRI5</accession>
<reference evidence="1" key="2">
    <citation type="journal article" date="2006" name="Plasmid">
        <title>Comparative analysis of three indigenous plasmids from Xanthomonas axonopodis pv. glycines.</title>
        <authorList>
            <person name="Kim J.G."/>
            <person name="Choi S."/>
            <person name="Oh J."/>
            <person name="Moon J.S."/>
            <person name="Hwang I."/>
        </authorList>
    </citation>
    <scope>NUCLEOTIDE SEQUENCE</scope>
    <source>
        <strain evidence="1">8ra</strain>
        <plasmid evidence="1">pXAG81</plasmid>
    </source>
</reference>
<geneLocation type="plasmid" evidence="1">
    <name>pXAG81</name>
</geneLocation>
<reference evidence="1" key="1">
    <citation type="submission" date="2004-10" db="EMBL/GenBank/DDBJ databases">
        <authorList>
            <person name="Kim J.-G."/>
            <person name="Choi S."/>
            <person name="Hwang I."/>
        </authorList>
    </citation>
    <scope>NUCLEOTIDE SEQUENCE</scope>
    <source>
        <strain evidence="1">8ra</strain>
        <plasmid evidence="1">pXAG81</plasmid>
    </source>
</reference>
<organism evidence="1">
    <name type="scientific">Xanthomonas campestris pv. glycines</name>
    <dbReference type="NCBI Taxonomy" id="473421"/>
    <lineage>
        <taxon>Bacteria</taxon>
        <taxon>Pseudomonadati</taxon>
        <taxon>Pseudomonadota</taxon>
        <taxon>Gammaproteobacteria</taxon>
        <taxon>Lysobacterales</taxon>
        <taxon>Lysobacteraceae</taxon>
        <taxon>Xanthomonas</taxon>
    </lineage>
</organism>
<dbReference type="NCBIfam" id="TIGR02791">
    <property type="entry name" value="VirB5"/>
    <property type="match status" value="1"/>
</dbReference>
<dbReference type="InterPro" id="IPR023220">
    <property type="entry name" value="T4SS_VirB5-domain"/>
</dbReference>
<dbReference type="SUPFAM" id="SSF101082">
    <property type="entry name" value="Typo IV secretion system protein TraC"/>
    <property type="match status" value="1"/>
</dbReference>